<keyword evidence="3" id="KW-1003">Cell membrane</keyword>
<comment type="subcellular location">
    <subcellularLocation>
        <location evidence="1">Cell membrane</location>
        <topology evidence="1">Multi-pass membrane protein</topology>
    </subcellularLocation>
</comment>
<evidence type="ECO:0000256" key="1">
    <source>
        <dbReference type="ARBA" id="ARBA00004651"/>
    </source>
</evidence>
<dbReference type="Proteomes" id="UP000218775">
    <property type="component" value="Unassembled WGS sequence"/>
</dbReference>
<evidence type="ECO:0000313" key="9">
    <source>
        <dbReference type="EMBL" id="PCI76624.1"/>
    </source>
</evidence>
<dbReference type="EMBL" id="NVUK01000026">
    <property type="protein sequence ID" value="PCI76624.1"/>
    <property type="molecule type" value="Genomic_DNA"/>
</dbReference>
<dbReference type="Pfam" id="PF00375">
    <property type="entry name" value="SDF"/>
    <property type="match status" value="1"/>
</dbReference>
<dbReference type="Gene3D" id="1.10.3860.10">
    <property type="entry name" value="Sodium:dicarboxylate symporter"/>
    <property type="match status" value="1"/>
</dbReference>
<comment type="caution">
    <text evidence="9">The sequence shown here is derived from an EMBL/GenBank/DDBJ whole genome shotgun (WGS) entry which is preliminary data.</text>
</comment>
<accession>A0A2A4X276</accession>
<dbReference type="FunFam" id="1.10.3860.10:FF:000001">
    <property type="entry name" value="C4-dicarboxylate transport protein"/>
    <property type="match status" value="1"/>
</dbReference>
<dbReference type="GO" id="GO:0005886">
    <property type="term" value="C:plasma membrane"/>
    <property type="evidence" value="ECO:0007669"/>
    <property type="project" value="UniProtKB-SubCell"/>
</dbReference>
<dbReference type="SUPFAM" id="SSF118215">
    <property type="entry name" value="Proton glutamate symport protein"/>
    <property type="match status" value="1"/>
</dbReference>
<keyword evidence="2" id="KW-0813">Transport</keyword>
<feature type="transmembrane region" description="Helical" evidence="8">
    <location>
        <begin position="136"/>
        <end position="154"/>
    </location>
</feature>
<dbReference type="GO" id="GO:0006835">
    <property type="term" value="P:dicarboxylic acid transport"/>
    <property type="evidence" value="ECO:0007669"/>
    <property type="project" value="TreeGrafter"/>
</dbReference>
<evidence type="ECO:0000256" key="4">
    <source>
        <dbReference type="ARBA" id="ARBA00022692"/>
    </source>
</evidence>
<dbReference type="InterPro" id="IPR001991">
    <property type="entry name" value="Na-dicarboxylate_symporter"/>
</dbReference>
<keyword evidence="4 8" id="KW-0812">Transmembrane</keyword>
<feature type="transmembrane region" description="Helical" evidence="8">
    <location>
        <begin position="72"/>
        <end position="93"/>
    </location>
</feature>
<keyword evidence="5" id="KW-0769">Symport</keyword>
<dbReference type="GO" id="GO:0015293">
    <property type="term" value="F:symporter activity"/>
    <property type="evidence" value="ECO:0007669"/>
    <property type="project" value="UniProtKB-KW"/>
</dbReference>
<feature type="transmembrane region" description="Helical" evidence="8">
    <location>
        <begin position="181"/>
        <end position="199"/>
    </location>
</feature>
<evidence type="ECO:0000256" key="6">
    <source>
        <dbReference type="ARBA" id="ARBA00022989"/>
    </source>
</evidence>
<evidence type="ECO:0000256" key="7">
    <source>
        <dbReference type="ARBA" id="ARBA00023136"/>
    </source>
</evidence>
<proteinExistence type="predicted"/>
<gene>
    <name evidence="9" type="ORF">COB21_04130</name>
</gene>
<dbReference type="PANTHER" id="PTHR42865">
    <property type="entry name" value="PROTON/GLUTAMATE-ASPARTATE SYMPORTER"/>
    <property type="match status" value="1"/>
</dbReference>
<sequence length="404" mass="42814">MKPWVKIIIGLTLGVITGLVVGHEIDILERVGKAFIDLLKMLVGLIVFSSLVVGMCHISDPKKLGRIGFRTLIFYAVTTVAAISFGLVLVFLLKPGSGLNLPLPPSSGPNMGIGLMDFIFSIVPSNPFASFAEGNILQIIVFSIFFAFAITLAGEKAKPVLSFLESVSEVMYALTHTIMKLAPYGVFALIATAVGSIGLKVILPLLIFLLCNFIACFLQIVIVFCLSLKYLAKLKIAPFFKGMKDAIVLAFTTSSSSATLPVSLECARDHLGVSGDIAGFVMSLGSTINMNGAAIGQAVSAIFIAQAYGIEITFVKIIILIFVALVSAIGAAGIPGTGIVMLSVVLNAMGLPLEGIALVAGVDRIREMMSAVVNILGDAVATVYIAVKENQIDKKQYHAVTWLE</sequence>
<feature type="transmembrane region" description="Helical" evidence="8">
    <location>
        <begin position="205"/>
        <end position="226"/>
    </location>
</feature>
<feature type="transmembrane region" description="Helical" evidence="8">
    <location>
        <begin position="317"/>
        <end position="348"/>
    </location>
</feature>
<keyword evidence="6 8" id="KW-1133">Transmembrane helix</keyword>
<evidence type="ECO:0000256" key="3">
    <source>
        <dbReference type="ARBA" id="ARBA00022475"/>
    </source>
</evidence>
<feature type="transmembrane region" description="Helical" evidence="8">
    <location>
        <begin position="284"/>
        <end position="305"/>
    </location>
</feature>
<evidence type="ECO:0000256" key="2">
    <source>
        <dbReference type="ARBA" id="ARBA00022448"/>
    </source>
</evidence>
<keyword evidence="7 8" id="KW-0472">Membrane</keyword>
<reference evidence="10" key="1">
    <citation type="submission" date="2017-08" db="EMBL/GenBank/DDBJ databases">
        <title>A dynamic microbial community with high functional redundancy inhabits the cold, oxic subseafloor aquifer.</title>
        <authorList>
            <person name="Tully B.J."/>
            <person name="Wheat C.G."/>
            <person name="Glazer B.T."/>
            <person name="Huber J.A."/>
        </authorList>
    </citation>
    <scope>NUCLEOTIDE SEQUENCE [LARGE SCALE GENOMIC DNA]</scope>
</reference>
<dbReference type="PRINTS" id="PR00173">
    <property type="entry name" value="EDTRNSPORT"/>
</dbReference>
<feature type="transmembrane region" description="Helical" evidence="8">
    <location>
        <begin position="38"/>
        <end position="60"/>
    </location>
</feature>
<protein>
    <submittedName>
        <fullName evidence="9">Dicarboxylate/amino acid:cation symporter</fullName>
    </submittedName>
</protein>
<organism evidence="9 10">
    <name type="scientific">Aerophobetes bacterium</name>
    <dbReference type="NCBI Taxonomy" id="2030807"/>
    <lineage>
        <taxon>Bacteria</taxon>
        <taxon>Candidatus Aerophobota</taxon>
    </lineage>
</organism>
<dbReference type="InterPro" id="IPR036458">
    <property type="entry name" value="Na:dicarbo_symporter_sf"/>
</dbReference>
<evidence type="ECO:0000313" key="10">
    <source>
        <dbReference type="Proteomes" id="UP000218775"/>
    </source>
</evidence>
<evidence type="ECO:0000256" key="8">
    <source>
        <dbReference type="SAM" id="Phobius"/>
    </source>
</evidence>
<evidence type="ECO:0000256" key="5">
    <source>
        <dbReference type="ARBA" id="ARBA00022847"/>
    </source>
</evidence>
<dbReference type="AlphaFoldDB" id="A0A2A4X276"/>
<dbReference type="PANTHER" id="PTHR42865:SF7">
    <property type="entry name" value="PROTON_GLUTAMATE-ASPARTATE SYMPORTER"/>
    <property type="match status" value="1"/>
</dbReference>
<name>A0A2A4X276_UNCAE</name>